<name>A0ACC3D1V4_9PEZI</name>
<evidence type="ECO:0000313" key="1">
    <source>
        <dbReference type="EMBL" id="KAK3060467.1"/>
    </source>
</evidence>
<comment type="caution">
    <text evidence="1">The sequence shown here is derived from an EMBL/GenBank/DDBJ whole genome shotgun (WGS) entry which is preliminary data.</text>
</comment>
<accession>A0ACC3D1V4</accession>
<keyword evidence="2" id="KW-1185">Reference proteome</keyword>
<protein>
    <submittedName>
        <fullName evidence="1">Uncharacterized protein</fullName>
    </submittedName>
</protein>
<dbReference type="EMBL" id="JAWDJW010008551">
    <property type="protein sequence ID" value="KAK3060467.1"/>
    <property type="molecule type" value="Genomic_DNA"/>
</dbReference>
<organism evidence="1 2">
    <name type="scientific">Coniosporium uncinatum</name>
    <dbReference type="NCBI Taxonomy" id="93489"/>
    <lineage>
        <taxon>Eukaryota</taxon>
        <taxon>Fungi</taxon>
        <taxon>Dikarya</taxon>
        <taxon>Ascomycota</taxon>
        <taxon>Pezizomycotina</taxon>
        <taxon>Dothideomycetes</taxon>
        <taxon>Dothideomycetes incertae sedis</taxon>
        <taxon>Coniosporium</taxon>
    </lineage>
</organism>
<reference evidence="1" key="1">
    <citation type="submission" date="2024-09" db="EMBL/GenBank/DDBJ databases">
        <title>Black Yeasts Isolated from many extreme environments.</title>
        <authorList>
            <person name="Coleine C."/>
            <person name="Stajich J.E."/>
            <person name="Selbmann L."/>
        </authorList>
    </citation>
    <scope>NUCLEOTIDE SEQUENCE</scope>
    <source>
        <strain evidence="1">CCFEE 5737</strain>
    </source>
</reference>
<gene>
    <name evidence="1" type="ORF">LTS18_008488</name>
</gene>
<dbReference type="Proteomes" id="UP001186974">
    <property type="component" value="Unassembled WGS sequence"/>
</dbReference>
<evidence type="ECO:0000313" key="2">
    <source>
        <dbReference type="Proteomes" id="UP001186974"/>
    </source>
</evidence>
<proteinExistence type="predicted"/>
<feature type="non-terminal residue" evidence="1">
    <location>
        <position position="284"/>
    </location>
</feature>
<sequence length="284" mass="32030">MVVIGFEDRGGGQQRIVVRDLVGGLALKDEEAQEPQAAGRMNANTDVKSTPNWSWKDEDGTVRKARSHARSVSTPGRFPPDGGAGNHVLMMWGYFPAEDSRDELMFPRGAEVREAYAINEDWSYGSYAGSKERRSDPYDEQHYQSDPNARYDDDLLVQCPSHTTERKLVNKIDLRVIPFLCIMYLLAFLDRVNIANANIFGLSEELHIRDNNKYNTALVIFFVPYIIFEIPSNLILKKLKPNVWLSLCMFGFGLVSICQGLVTSYGGLLTTRFFLGLTETGMFP</sequence>